<evidence type="ECO:0000313" key="2">
    <source>
        <dbReference type="EMBL" id="MEU2125589.1"/>
    </source>
</evidence>
<comment type="caution">
    <text evidence="2">The sequence shown here is derived from an EMBL/GenBank/DDBJ whole genome shotgun (WGS) entry which is preliminary data.</text>
</comment>
<feature type="region of interest" description="Disordered" evidence="1">
    <location>
        <begin position="414"/>
        <end position="434"/>
    </location>
</feature>
<proteinExistence type="predicted"/>
<gene>
    <name evidence="2" type="ORF">ABZ507_27615</name>
</gene>
<protein>
    <recommendedName>
        <fullName evidence="4">PPE family domain-containing protein</fullName>
    </recommendedName>
</protein>
<feature type="compositionally biased region" description="Low complexity" evidence="1">
    <location>
        <begin position="376"/>
        <end position="387"/>
    </location>
</feature>
<sequence length="434" mass="45087">MTYDEYRNRIIAAQEQWNRERDTIYDFTNRLGTSFQGEYEPPRIPGPDNYDSMTLAQMVDAVNAMRPGTVREASEAWLNIGMNLTGAIQAFNEQFGRTVTGDGTNPGWTGQSGKAAAEAVTNYRNQSGNLADAACLVSFKLSEMHTGLEQTQALMPQATERPDLMGKTLPQDGVMKAGDYTEEEATQEARRILRTVYGQVAHQTDHGVPVLPTAPQIVADDGQPGPSSPGTSNPSVPQGTSDTGNPAGAEPESTEQSDGDPQESPRTVPAATTPEAVTPAGVDQPASVQPTTSNAPSTTPSSTATPSPSTTTVPTTPGRPGTTSPSTPRRSGSPSSPGTPNSTATPAPGRNVPAGPQQPNALPAATATGNQAARSGAAGTTGMAPGMGARGKDDERETSGIKDYLINQHNGAELTGLDSLPKSVPPVIGENPDG</sequence>
<reference evidence="2 3" key="1">
    <citation type="submission" date="2024-06" db="EMBL/GenBank/DDBJ databases">
        <title>The Natural Products Discovery Center: Release of the First 8490 Sequenced Strains for Exploring Actinobacteria Biosynthetic Diversity.</title>
        <authorList>
            <person name="Kalkreuter E."/>
            <person name="Kautsar S.A."/>
            <person name="Yang D."/>
            <person name="Bader C.D."/>
            <person name="Teijaro C.N."/>
            <person name="Fluegel L."/>
            <person name="Davis C.M."/>
            <person name="Simpson J.R."/>
            <person name="Lauterbach L."/>
            <person name="Steele A.D."/>
            <person name="Gui C."/>
            <person name="Meng S."/>
            <person name="Li G."/>
            <person name="Viehrig K."/>
            <person name="Ye F."/>
            <person name="Su P."/>
            <person name="Kiefer A.F."/>
            <person name="Nichols A."/>
            <person name="Cepeda A.J."/>
            <person name="Yan W."/>
            <person name="Fan B."/>
            <person name="Jiang Y."/>
            <person name="Adhikari A."/>
            <person name="Zheng C.-J."/>
            <person name="Schuster L."/>
            <person name="Cowan T.M."/>
            <person name="Smanski M.J."/>
            <person name="Chevrette M.G."/>
            <person name="De Carvalho L.P.S."/>
            <person name="Shen B."/>
        </authorList>
    </citation>
    <scope>NUCLEOTIDE SEQUENCE [LARGE SCALE GENOMIC DNA]</scope>
    <source>
        <strain evidence="2 3">NPDC019434</strain>
    </source>
</reference>
<dbReference type="EMBL" id="JBEYBR010000091">
    <property type="protein sequence ID" value="MEU2125589.1"/>
    <property type="molecule type" value="Genomic_DNA"/>
</dbReference>
<evidence type="ECO:0000313" key="3">
    <source>
        <dbReference type="Proteomes" id="UP001550535"/>
    </source>
</evidence>
<feature type="region of interest" description="Disordered" evidence="1">
    <location>
        <begin position="206"/>
        <end position="402"/>
    </location>
</feature>
<keyword evidence="3" id="KW-1185">Reference proteome</keyword>
<accession>A0ABV2XI64</accession>
<name>A0ABV2XI64_9NOCA</name>
<evidence type="ECO:0000256" key="1">
    <source>
        <dbReference type="SAM" id="MobiDB-lite"/>
    </source>
</evidence>
<feature type="compositionally biased region" description="Low complexity" evidence="1">
    <location>
        <begin position="265"/>
        <end position="280"/>
    </location>
</feature>
<dbReference type="RefSeq" id="WP_357993152.1">
    <property type="nucleotide sequence ID" value="NZ_JBEYBR010000091.1"/>
</dbReference>
<evidence type="ECO:0008006" key="4">
    <source>
        <dbReference type="Google" id="ProtNLM"/>
    </source>
</evidence>
<organism evidence="2 3">
    <name type="scientific">Nocardia niwae</name>
    <dbReference type="NCBI Taxonomy" id="626084"/>
    <lineage>
        <taxon>Bacteria</taxon>
        <taxon>Bacillati</taxon>
        <taxon>Actinomycetota</taxon>
        <taxon>Actinomycetes</taxon>
        <taxon>Mycobacteriales</taxon>
        <taxon>Nocardiaceae</taxon>
        <taxon>Nocardia</taxon>
    </lineage>
</organism>
<feature type="compositionally biased region" description="Low complexity" evidence="1">
    <location>
        <begin position="222"/>
        <end position="237"/>
    </location>
</feature>
<feature type="compositionally biased region" description="Low complexity" evidence="1">
    <location>
        <begin position="290"/>
        <end position="348"/>
    </location>
</feature>
<feature type="compositionally biased region" description="Acidic residues" evidence="1">
    <location>
        <begin position="252"/>
        <end position="261"/>
    </location>
</feature>
<feature type="compositionally biased region" description="Basic and acidic residues" evidence="1">
    <location>
        <begin position="390"/>
        <end position="400"/>
    </location>
</feature>
<dbReference type="Proteomes" id="UP001550535">
    <property type="component" value="Unassembled WGS sequence"/>
</dbReference>